<proteinExistence type="predicted"/>
<comment type="caution">
    <text evidence="1">The sequence shown here is derived from an EMBL/GenBank/DDBJ whole genome shotgun (WGS) entry which is preliminary data.</text>
</comment>
<accession>A0ACC3NT14</accession>
<evidence type="ECO:0000313" key="1">
    <source>
        <dbReference type="EMBL" id="KAK3721928.1"/>
    </source>
</evidence>
<gene>
    <name evidence="1" type="ORF">LTR37_002744</name>
</gene>
<name>A0ACC3NT14_9PEZI</name>
<organism evidence="1 2">
    <name type="scientific">Vermiconidia calcicola</name>
    <dbReference type="NCBI Taxonomy" id="1690605"/>
    <lineage>
        <taxon>Eukaryota</taxon>
        <taxon>Fungi</taxon>
        <taxon>Dikarya</taxon>
        <taxon>Ascomycota</taxon>
        <taxon>Pezizomycotina</taxon>
        <taxon>Dothideomycetes</taxon>
        <taxon>Dothideomycetidae</taxon>
        <taxon>Mycosphaerellales</taxon>
        <taxon>Extremaceae</taxon>
        <taxon>Vermiconidia</taxon>
    </lineage>
</organism>
<reference evidence="1" key="1">
    <citation type="submission" date="2023-07" db="EMBL/GenBank/DDBJ databases">
        <title>Black Yeasts Isolated from many extreme environments.</title>
        <authorList>
            <person name="Coleine C."/>
            <person name="Stajich J.E."/>
            <person name="Selbmann L."/>
        </authorList>
    </citation>
    <scope>NUCLEOTIDE SEQUENCE</scope>
    <source>
        <strain evidence="1">CCFEE 5714</strain>
    </source>
</reference>
<sequence length="333" mass="37661">MPVFESQLHLLPITTSCRARIATMPKERSVNPAQQQRKADKQKEIAKSKKQLQGQRNEKLARRNPERLQKQIDELKELEQRGALRPKDQETLKQLERDVRGVRKAREALGDAAPKFPKRRNDGRGGGMSTREEQVQRRQNQQQHLGKRRRDEEEAQSGSDTDPEVRDIPMPRDTPPPIPRAPRAEFVDPQVGPDGKHVPHALPAKPVSAGPPAKKVYSAAPQLRDLKKEAVKFMPAAVAAQKKRVKGEGRLLEPDEIDRLEKAGYYAAQKATEEAGLESRFEQVSSEVRAESGDVDMDEEARRFEEEIGQIYPEDAERMPRGVAMEEVEDEGD</sequence>
<evidence type="ECO:0000313" key="2">
    <source>
        <dbReference type="Proteomes" id="UP001281147"/>
    </source>
</evidence>
<keyword evidence="2" id="KW-1185">Reference proteome</keyword>
<dbReference type="Proteomes" id="UP001281147">
    <property type="component" value="Unassembled WGS sequence"/>
</dbReference>
<dbReference type="EMBL" id="JAUTXU010000015">
    <property type="protein sequence ID" value="KAK3721928.1"/>
    <property type="molecule type" value="Genomic_DNA"/>
</dbReference>
<protein>
    <submittedName>
        <fullName evidence="1">Uncharacterized protein</fullName>
    </submittedName>
</protein>